<evidence type="ECO:0000313" key="2">
    <source>
        <dbReference type="EMBL" id="MPR36331.1"/>
    </source>
</evidence>
<comment type="caution">
    <text evidence="2">The sequence shown here is derived from an EMBL/GenBank/DDBJ whole genome shotgun (WGS) entry which is preliminary data.</text>
</comment>
<name>A0A7C9FQ64_9BACT</name>
<dbReference type="Proteomes" id="UP000479293">
    <property type="component" value="Unassembled WGS sequence"/>
</dbReference>
<accession>A0A7C9FQ64</accession>
<reference evidence="2 3" key="1">
    <citation type="submission" date="2019-10" db="EMBL/GenBank/DDBJ databases">
        <title>Draft Genome Sequence of Cytophagaceae sp. SJW1-29.</title>
        <authorList>
            <person name="Choi A."/>
        </authorList>
    </citation>
    <scope>NUCLEOTIDE SEQUENCE [LARGE SCALE GENOMIC DNA]</scope>
    <source>
        <strain evidence="2 3">SJW1-29</strain>
    </source>
</reference>
<evidence type="ECO:0008006" key="4">
    <source>
        <dbReference type="Google" id="ProtNLM"/>
    </source>
</evidence>
<dbReference type="AlphaFoldDB" id="A0A7C9FQ64"/>
<organism evidence="2 3">
    <name type="scientific">Salmonirosea aquatica</name>
    <dbReference type="NCBI Taxonomy" id="2654236"/>
    <lineage>
        <taxon>Bacteria</taxon>
        <taxon>Pseudomonadati</taxon>
        <taxon>Bacteroidota</taxon>
        <taxon>Cytophagia</taxon>
        <taxon>Cytophagales</taxon>
        <taxon>Spirosomataceae</taxon>
        <taxon>Salmonirosea</taxon>
    </lineage>
</organism>
<protein>
    <recommendedName>
        <fullName evidence="4">Tetratricopeptide repeat protein</fullName>
    </recommendedName>
</protein>
<gene>
    <name evidence="2" type="ORF">GBK04_24045</name>
</gene>
<dbReference type="EMBL" id="WHLY01000002">
    <property type="protein sequence ID" value="MPR36331.1"/>
    <property type="molecule type" value="Genomic_DNA"/>
</dbReference>
<evidence type="ECO:0000313" key="3">
    <source>
        <dbReference type="Proteomes" id="UP000479293"/>
    </source>
</evidence>
<keyword evidence="3" id="KW-1185">Reference proteome</keyword>
<dbReference type="RefSeq" id="WP_152764137.1">
    <property type="nucleotide sequence ID" value="NZ_WHLY01000002.1"/>
</dbReference>
<sequence length="277" mass="31151">MTTVDKETFAYWVTHPHDIGAPNLARLEATAQAYPYCQITYTLMAKVGADIASPRLTELLPLAAIHTLNRSALRHLIEGEFAWSDSLLNRMTDLSPGRHLSDRDSRTQAVSQGSGKPTLLPYEELSGTSETPVDDSLPSSPPVDDRVMSEKVIEEELTYKRLKPTSIPMIALLPLPKTREDDRRKQQEIIEAFIKNDPRIGPIRNQPNEQTTQTVDLSQRATAPPLAGMVTESFAKILTKQGKLDKAVEIYEKLMVKNPEKRDYFAEKIAELREENQ</sequence>
<proteinExistence type="predicted"/>
<evidence type="ECO:0000256" key="1">
    <source>
        <dbReference type="SAM" id="MobiDB-lite"/>
    </source>
</evidence>
<feature type="region of interest" description="Disordered" evidence="1">
    <location>
        <begin position="96"/>
        <end position="147"/>
    </location>
</feature>